<evidence type="ECO:0000313" key="3">
    <source>
        <dbReference type="EMBL" id="RKT76718.1"/>
    </source>
</evidence>
<dbReference type="PANTHER" id="PTHR23150:SF19">
    <property type="entry name" value="FORMYLGLYCINE-GENERATING ENZYME"/>
    <property type="match status" value="1"/>
</dbReference>
<dbReference type="Proteomes" id="UP000278440">
    <property type="component" value="Unassembled WGS sequence"/>
</dbReference>
<feature type="domain" description="Sulfatase-modifying factor enzyme-like" evidence="2">
    <location>
        <begin position="502"/>
        <end position="585"/>
    </location>
</feature>
<dbReference type="InterPro" id="IPR042095">
    <property type="entry name" value="SUMF_sf"/>
</dbReference>
<evidence type="ECO:0000256" key="1">
    <source>
        <dbReference type="SAM" id="MobiDB-lite"/>
    </source>
</evidence>
<dbReference type="InterPro" id="IPR051043">
    <property type="entry name" value="Sulfatase_Mod_Factor_Kinase"/>
</dbReference>
<organism evidence="3 4">
    <name type="scientific">Terracoccus luteus</name>
    <dbReference type="NCBI Taxonomy" id="53356"/>
    <lineage>
        <taxon>Bacteria</taxon>
        <taxon>Bacillati</taxon>
        <taxon>Actinomycetota</taxon>
        <taxon>Actinomycetes</taxon>
        <taxon>Micrococcales</taxon>
        <taxon>Intrasporangiaceae</taxon>
        <taxon>Terracoccus</taxon>
    </lineage>
</organism>
<dbReference type="SUPFAM" id="SSF56436">
    <property type="entry name" value="C-type lectin-like"/>
    <property type="match status" value="1"/>
</dbReference>
<gene>
    <name evidence="3" type="ORF">DFJ68_0115</name>
</gene>
<dbReference type="GO" id="GO:0120147">
    <property type="term" value="F:formylglycine-generating oxidase activity"/>
    <property type="evidence" value="ECO:0007669"/>
    <property type="project" value="TreeGrafter"/>
</dbReference>
<keyword evidence="4" id="KW-1185">Reference proteome</keyword>
<reference evidence="3 4" key="1">
    <citation type="submission" date="2018-10" db="EMBL/GenBank/DDBJ databases">
        <title>Sequencing the genomes of 1000 actinobacteria strains.</title>
        <authorList>
            <person name="Klenk H.-P."/>
        </authorList>
    </citation>
    <scope>NUCLEOTIDE SEQUENCE [LARGE SCALE GENOMIC DNA]</scope>
    <source>
        <strain evidence="3 4">DSM 44267</strain>
    </source>
</reference>
<evidence type="ECO:0000259" key="2">
    <source>
        <dbReference type="Pfam" id="PF03781"/>
    </source>
</evidence>
<name>A0A495XYA6_9MICO</name>
<dbReference type="AlphaFoldDB" id="A0A495XYA6"/>
<dbReference type="PANTHER" id="PTHR23150">
    <property type="entry name" value="SULFATASE MODIFYING FACTOR 1, 2"/>
    <property type="match status" value="1"/>
</dbReference>
<dbReference type="Gene3D" id="3.90.1580.10">
    <property type="entry name" value="paralog of FGE (formylglycine-generating enzyme)"/>
    <property type="match status" value="1"/>
</dbReference>
<dbReference type="InterPro" id="IPR016187">
    <property type="entry name" value="CTDL_fold"/>
</dbReference>
<evidence type="ECO:0000313" key="4">
    <source>
        <dbReference type="Proteomes" id="UP000278440"/>
    </source>
</evidence>
<accession>A0A495XYA6</accession>
<dbReference type="Pfam" id="PF03781">
    <property type="entry name" value="FGE-sulfatase"/>
    <property type="match status" value="1"/>
</dbReference>
<dbReference type="InterPro" id="IPR005532">
    <property type="entry name" value="SUMF_dom"/>
</dbReference>
<feature type="region of interest" description="Disordered" evidence="1">
    <location>
        <begin position="1"/>
        <end position="22"/>
    </location>
</feature>
<dbReference type="RefSeq" id="WP_121030150.1">
    <property type="nucleotide sequence ID" value="NZ_RBXT01000001.1"/>
</dbReference>
<dbReference type="EMBL" id="RBXT01000001">
    <property type="protein sequence ID" value="RKT76718.1"/>
    <property type="molecule type" value="Genomic_DNA"/>
</dbReference>
<comment type="caution">
    <text evidence="3">The sequence shown here is derived from an EMBL/GenBank/DDBJ whole genome shotgun (WGS) entry which is preliminary data.</text>
</comment>
<proteinExistence type="predicted"/>
<dbReference type="OrthoDB" id="9768004at2"/>
<protein>
    <submittedName>
        <fullName evidence="3">Sulfatase-modifying factor enzyme 1</fullName>
    </submittedName>
</protein>
<sequence length="668" mass="73503">MDEALDPLVPRPLDRPRAVPLDDSADLSTLDTGKILAAPDDPADWPAWRDTLGRWREEARGRLGHDGSLYERADLAWARRCFVVSQVWLWDELLYDWDTHTFTPERLLADARERFGGFDGVVLWHAYPAIGIDDRNQWDFYRDVDGLRDLVDTLHAAGVRVFVDYNPWDVGTRRSGPDADELASLVADLGVDGVFLDTLKEGGGALLDTLAAARAGVAVEGESTLPLARLVDHPLSWAQWFADSPVPGVVRSRWYERRHLLHHVRRWNRSHVDELQSAWLNGIGVMVWEVVFGVWVGWSDHDAALLRRASLVQRRLADVLVDGQWTPLPDLGVAAATAGVFGGVFADHSGVFTPLVNRSDEDAVVIVPGRAGLVSRDVWSGRPLGEGDVEVRVPARGVGGVWQTAPGADVEWLRRADDDDPDAHSSAAFRHRLAERVAPPTVVALGDGRRPDVDHVVVGPGRRVLTVRYRCRETGLYDGAPFVDEWKPLPPRLHDLRTVDRVVDVPETLAVASLEVSEREFAAFVEATGHRPAVPGGPAPAWVGRGVEEASDRHPVTQVDLGDARAYAAWVGGRLPTEDEWQVAGEERGLGRLEPQVWNLTESEHSDGRSRFVMLKGGSAHRATGSDWYVDGGVRGPDFTAKYLVPGGGSGRSTSVGFRVAWVLDREG</sequence>